<comment type="similarity">
    <text evidence="3 9">Belongs to the alpha-carbonic anhydrase family.</text>
</comment>
<evidence type="ECO:0000256" key="1">
    <source>
        <dbReference type="ARBA" id="ARBA00001947"/>
    </source>
</evidence>
<feature type="region of interest" description="Disordered" evidence="10">
    <location>
        <begin position="294"/>
        <end position="362"/>
    </location>
</feature>
<evidence type="ECO:0000259" key="11">
    <source>
        <dbReference type="PROSITE" id="PS51144"/>
    </source>
</evidence>
<evidence type="ECO:0000313" key="12">
    <source>
        <dbReference type="EMBL" id="KAK7043780.1"/>
    </source>
</evidence>
<comment type="function">
    <text evidence="2 9">Reversible hydration of carbon dioxide.</text>
</comment>
<dbReference type="InterPro" id="IPR041891">
    <property type="entry name" value="Alpha_CA_prokaryot-like"/>
</dbReference>
<dbReference type="InterPro" id="IPR036398">
    <property type="entry name" value="CA_dom_sf"/>
</dbReference>
<dbReference type="AlphaFoldDB" id="A0AAW0CYG1"/>
<dbReference type="InterPro" id="IPR023561">
    <property type="entry name" value="Carbonic_anhydrase_a-class"/>
</dbReference>
<dbReference type="SUPFAM" id="SSF51069">
    <property type="entry name" value="Carbonic anhydrase"/>
    <property type="match status" value="1"/>
</dbReference>
<dbReference type="PROSITE" id="PS00162">
    <property type="entry name" value="ALPHA_CA_1"/>
    <property type="match status" value="1"/>
</dbReference>
<dbReference type="GO" id="GO:0004089">
    <property type="term" value="F:carbonate dehydratase activity"/>
    <property type="evidence" value="ECO:0007669"/>
    <property type="project" value="UniProtKB-UniRule"/>
</dbReference>
<dbReference type="EC" id="4.2.1.1" evidence="4 9"/>
<feature type="chain" id="PRO_5043104795" description="Carbonic anhydrase" evidence="9">
    <location>
        <begin position="20"/>
        <end position="382"/>
    </location>
</feature>
<evidence type="ECO:0000256" key="7">
    <source>
        <dbReference type="ARBA" id="ARBA00023239"/>
    </source>
</evidence>
<keyword evidence="13" id="KW-1185">Reference proteome</keyword>
<organism evidence="12 13">
    <name type="scientific">Paramarasmius palmivorus</name>
    <dbReference type="NCBI Taxonomy" id="297713"/>
    <lineage>
        <taxon>Eukaryota</taxon>
        <taxon>Fungi</taxon>
        <taxon>Dikarya</taxon>
        <taxon>Basidiomycota</taxon>
        <taxon>Agaricomycotina</taxon>
        <taxon>Agaricomycetes</taxon>
        <taxon>Agaricomycetidae</taxon>
        <taxon>Agaricales</taxon>
        <taxon>Marasmiineae</taxon>
        <taxon>Marasmiaceae</taxon>
        <taxon>Paramarasmius</taxon>
    </lineage>
</organism>
<dbReference type="GO" id="GO:0008270">
    <property type="term" value="F:zinc ion binding"/>
    <property type="evidence" value="ECO:0007669"/>
    <property type="project" value="UniProtKB-UniRule"/>
</dbReference>
<feature type="signal peptide" evidence="9">
    <location>
        <begin position="1"/>
        <end position="19"/>
    </location>
</feature>
<evidence type="ECO:0000256" key="2">
    <source>
        <dbReference type="ARBA" id="ARBA00002904"/>
    </source>
</evidence>
<comment type="cofactor">
    <cofactor evidence="1 9">
        <name>Zn(2+)</name>
        <dbReference type="ChEBI" id="CHEBI:29105"/>
    </cofactor>
</comment>
<feature type="compositionally biased region" description="Low complexity" evidence="10">
    <location>
        <begin position="294"/>
        <end position="316"/>
    </location>
</feature>
<evidence type="ECO:0000256" key="5">
    <source>
        <dbReference type="ARBA" id="ARBA00022723"/>
    </source>
</evidence>
<dbReference type="Gene3D" id="3.10.200.10">
    <property type="entry name" value="Alpha carbonic anhydrase"/>
    <property type="match status" value="1"/>
</dbReference>
<evidence type="ECO:0000256" key="6">
    <source>
        <dbReference type="ARBA" id="ARBA00022833"/>
    </source>
</evidence>
<evidence type="ECO:0000256" key="4">
    <source>
        <dbReference type="ARBA" id="ARBA00012925"/>
    </source>
</evidence>
<comment type="caution">
    <text evidence="12">The sequence shown here is derived from an EMBL/GenBank/DDBJ whole genome shotgun (WGS) entry which is preliminary data.</text>
</comment>
<proteinExistence type="inferred from homology"/>
<keyword evidence="7 9" id="KW-0456">Lyase</keyword>
<evidence type="ECO:0000256" key="3">
    <source>
        <dbReference type="ARBA" id="ARBA00010718"/>
    </source>
</evidence>
<dbReference type="Pfam" id="PF00194">
    <property type="entry name" value="Carb_anhydrase"/>
    <property type="match status" value="1"/>
</dbReference>
<evidence type="ECO:0000256" key="9">
    <source>
        <dbReference type="RuleBase" id="RU367011"/>
    </source>
</evidence>
<dbReference type="EMBL" id="JAYKXP010000028">
    <property type="protein sequence ID" value="KAK7043780.1"/>
    <property type="molecule type" value="Genomic_DNA"/>
</dbReference>
<keyword evidence="5 9" id="KW-0479">Metal-binding</keyword>
<dbReference type="SMART" id="SM01057">
    <property type="entry name" value="Carb_anhydrase"/>
    <property type="match status" value="1"/>
</dbReference>
<evidence type="ECO:0000256" key="10">
    <source>
        <dbReference type="SAM" id="MobiDB-lite"/>
    </source>
</evidence>
<dbReference type="InterPro" id="IPR018338">
    <property type="entry name" value="Carbonic_anhydrase_a-class_CS"/>
</dbReference>
<dbReference type="Proteomes" id="UP001383192">
    <property type="component" value="Unassembled WGS sequence"/>
</dbReference>
<dbReference type="PANTHER" id="PTHR18952:SF265">
    <property type="entry name" value="CARBONIC ANHYDRASE"/>
    <property type="match status" value="1"/>
</dbReference>
<dbReference type="InterPro" id="IPR001148">
    <property type="entry name" value="CA_dom"/>
</dbReference>
<protein>
    <recommendedName>
        <fullName evidence="4 9">Carbonic anhydrase</fullName>
        <ecNumber evidence="4 9">4.2.1.1</ecNumber>
    </recommendedName>
</protein>
<feature type="compositionally biased region" description="Basic and acidic residues" evidence="10">
    <location>
        <begin position="317"/>
        <end position="331"/>
    </location>
</feature>
<keyword evidence="6 9" id="KW-0862">Zinc</keyword>
<keyword evidence="9" id="KW-0732">Signal</keyword>
<feature type="domain" description="Alpha-carbonic anhydrase" evidence="11">
    <location>
        <begin position="41"/>
        <end position="289"/>
    </location>
</feature>
<evidence type="ECO:0000256" key="8">
    <source>
        <dbReference type="ARBA" id="ARBA00048348"/>
    </source>
</evidence>
<accession>A0AAW0CYG1</accession>
<reference evidence="12 13" key="1">
    <citation type="submission" date="2024-01" db="EMBL/GenBank/DDBJ databases">
        <title>A draft genome for a cacao thread blight-causing isolate of Paramarasmius palmivorus.</title>
        <authorList>
            <person name="Baruah I.K."/>
            <person name="Bukari Y."/>
            <person name="Amoako-Attah I."/>
            <person name="Meinhardt L.W."/>
            <person name="Bailey B.A."/>
            <person name="Cohen S.P."/>
        </authorList>
    </citation>
    <scope>NUCLEOTIDE SEQUENCE [LARGE SCALE GENOMIC DNA]</scope>
    <source>
        <strain evidence="12 13">GH-12</strain>
    </source>
</reference>
<dbReference type="PROSITE" id="PS51144">
    <property type="entry name" value="ALPHA_CA_2"/>
    <property type="match status" value="1"/>
</dbReference>
<dbReference type="PANTHER" id="PTHR18952">
    <property type="entry name" value="CARBONIC ANHYDRASE"/>
    <property type="match status" value="1"/>
</dbReference>
<name>A0AAW0CYG1_9AGAR</name>
<evidence type="ECO:0000313" key="13">
    <source>
        <dbReference type="Proteomes" id="UP001383192"/>
    </source>
</evidence>
<gene>
    <name evidence="12" type="ORF">VNI00_008392</name>
</gene>
<comment type="catalytic activity">
    <reaction evidence="8 9">
        <text>hydrogencarbonate + H(+) = CO2 + H2O</text>
        <dbReference type="Rhea" id="RHEA:10748"/>
        <dbReference type="ChEBI" id="CHEBI:15377"/>
        <dbReference type="ChEBI" id="CHEBI:15378"/>
        <dbReference type="ChEBI" id="CHEBI:16526"/>
        <dbReference type="ChEBI" id="CHEBI:17544"/>
        <dbReference type="EC" id="4.2.1.1"/>
    </reaction>
</comment>
<dbReference type="CDD" id="cd03124">
    <property type="entry name" value="alpha_CA_prokaryotic_like"/>
    <property type="match status" value="1"/>
</dbReference>
<sequence>MFVRSLLFTLVATAISASANCIHGTSLHRRQVTEEGKVEVSKFGYSGTQGPVNWAQLDPANAQCATSKVQSPIVLDNTISKAASAPKVVIENVEEAEFENLGTTLETIVNGTTTFEGKDFTLQQFHLHTPSEHRINEEYFPLEMHMVHEAEDGSIAVIAVPFQLTEDGSTTELLTSVIENIDAVKEPGSVTKTGALNFEELIDAIQTKPLFQYTGSLTTPPCAEGLTFLVMEEPLPLNVKTYNSLKATIKFNSRYTQNNLGDTNLLEVAAVDAVQAKCAVNETIVEITSSAAHATTTTVSAEHKATSTAESKTTSAAEHKATTTSKVEEKTSSAAVAHETKSVSEHAMPINNDSHKSEGSADVVCQEQCKNKMWRRRSPFSA</sequence>